<protein>
    <recommendedName>
        <fullName evidence="5">Carrier domain-containing protein</fullName>
    </recommendedName>
</protein>
<reference evidence="6" key="1">
    <citation type="submission" date="2019-01" db="EMBL/GenBank/DDBJ databases">
        <title>Colletotrichum abscissum LGMF1257.</title>
        <authorList>
            <person name="Baroncelli R."/>
        </authorList>
    </citation>
    <scope>NUCLEOTIDE SEQUENCE</scope>
    <source>
        <strain evidence="6">Ca142</strain>
    </source>
</reference>
<sequence length="2569" mass="281433">MQLIRHIEKHEDFFLPSADDLAFGIHDKLYGKESSLAFSEVEVRFPATEIQQGILAEDVQWAEVELFAGKPSSFGLENIFNAWNSLASHHICLRSYITNDADSGQPQVVVLRRVEGIRWDHPDRNPDEDNQTPAYVTVKSTRRRDAISLVLHFHRALIDTTSLHMIKLDYALQVHGLPSLETAGFATYIRYLHHQRQNIGASRAFWTEALSGLIPRSVFSAHADEYTQTTARGRHGVSAVINGPDLAQLNDLEAHHGLGSWRQTFFEVVWAHVISTHTGSDDVTFGTVRRDDSFIGSNNCVGCVDQTYPVRFHGESDGGLAISEACKTLDGYHKQAGRHAFVGLEEIQRHAPSLGLVETAVSYSQTTNTPCIAPGLRKFPVVLCISDSEVLRLTLKCKSYIPLEEIEVVLQHFVAGIVSAASKLKKSGECKLLASDLGSEDEQRFIMSQSLSTRTAEPTTIPHLFEKTAAAFPEGIAVESESRAPVTFLELNSQANLLARRLKLEKGSFVPILAERSVELVIAVLAVLKSGAAYTILDPNIPSSRLEHIVEDLRPATVLAGHKFVNLLSNTLDIEHTLSSPGDNLAASSSDELGNLNIDIHPEDRCYVIYTSGSTGKPKGAVLTHSAATSGMAYQSLNGLERWLLFYNPSFSAAQRTILGTLIHGATLVLASQESLNSDLAGVIKMFSVDSLGITPSALSLLQPDEVPSLKQITLVGEQISRDLVEVWSAQKGLRLRNTYGLSECTQLNFGKELQLSLGGTFNHRLVGSPTDTTDAFVLAQDEDQDQLAPLLIAGELCLAGPQLAEGYHNESALTARSFVDNPFGTGRLYRTGDKARRLADGQIEILGRADMQVKINGQKVDPAEIDRLLRSVDAITASVTLGISLNDGRKVLASALVLSGDITFRSSVVSARELLHQGLPAYMVPSIWFPVEKIPKNANGKIDYPFLRNSAEKLGASGFARLMDIGDGDGDVVNGASNKAEVAIASAWSSVLKIEQPVIKRSHSFTDLGGSSIEAIKAVSELRKAGFSVELSGLLEGASLQIVASQSQAFSAETQEKPEPFSLIADLGLASNLQRDVNIVDAYPATPFQETMLSTLNTPSDPYTYSRAWDVAAVDLQKLRASFDQVFRSRDILRTVFLPHKRSFLQTIRHDLSLPWHESSELLESFNMKAKSRQWELDAPLWNATVLSGHVLVVTMHHSLFDYWSHKFLYEDVATVYLGKFAPVRPAFSNFVKHLHSQDSATSQRFWSEYLEGSQSTKLNHSPGKETSKVEVELGFSVSQRSRQLGSTLGAVVYGAWAILLSHHLRSDDVTFATTVSGREVPVVDISEIDGPTMTSVPQRIKADPDSTIRDYLKMTLSGFAQLLRHSQLGVVGALRAGNLPNQAFDTLVNILVSQSDAGGVSKQNAEEVFRVHGRRPQWASGSDTTVLEIEEATATTVIRLASTMEPRRLHFIKDSFIHIIDVLLSQPDMKLASLSVMDDAETDYVSNTLSNRTGLRVPEAELLHSAFERVATSTPDTIAVDLDGKEIVSYALLDKLSNRFAHTLIAHGVSSGDLVPLMLEKSVDMMVAILGVMKAGGAYVPLSPDNPNERNGFVVSDTRAKLLVAHPQHAEFGAYVKQLYGIESLVMPSHETLSTVSSDGSDANIAPITRTTPDNIAYMIYTSGSTGMPKGVMVPHRAAAAAVTSMAQVEGRFEGTWRTLQFANYVFDASVQDFFNTLSTGGTLCMAPTETLLSDITGCINRMDVRQAIITPTVAKLFSPEDVPGFETLIVGGEPLTPDVVEIWSPHCKILNVYGPTETSMVVTTKSIEPSSDITTHRIGNIGAPFSTVMAFILSPDGEGLVPYGAVGELCIAGPQVTDGYMNRLDLTEAAYVESNSLGARIYRTGDLARWLPEGEIECLGRKDNQVKVHGHRIELGEVENSIRRSGLVKDTVALAATIQGKTHLIAFCIFDEASAAVGPTGVQDPSTFRGSLAELRENLDSLATYMVPKFVVPMNAFPKLPSRKVDRKALKMLANELDREYLAQSVLETPGENHQVIPVETPSEEILELVWAEIFSIPQSEIGREANFFTLGGDSISAISLTGQLRRLGYSLTVLDILKTPKLKDMASTLRKKEARGEVVERSFEIPPSIKVAAQEVGIAWDTDVDHVYPCPPGQAEFLKQGSRESQMWALQTVRRMTADVDPDTWIEATTRLTKLDEILRTTWIDIPEAGWVGVVLHGSELNVTKVTLDSESESSSFIEEFWQTRFEFGRPFIKYAVITHSDASWDLVIKMDHAVYDGTLLRVFDDHFGAILRGESVPPPVEFRDFSQHVFAEDKTASLGYWKAKMDGLGPFDQQLHGRDLATAPSPKITASLRRDIVTTDIDQAASRLGVTPSIIFQGAFSLWLAAATEATDIRFDYLLSGRNVALPDPQSINGTLANFLPFRTPVGPKELVHDFLAKLQDDFWDVTENGLVGLDDIYGVAGLSRETHGNRILFLSQPFEPAAKDDPNGRYRWLVMAKSKVRMYQPYALVVEVSKSLGDRHILKVMYDDTILDPSVAENIADGIVALVEVLTDATNANLALEAL</sequence>
<dbReference type="FunFam" id="3.30.300.30:FF:000015">
    <property type="entry name" value="Nonribosomal peptide synthase SidD"/>
    <property type="match status" value="1"/>
</dbReference>
<dbReference type="FunFam" id="3.40.50.12780:FF:000012">
    <property type="entry name" value="Non-ribosomal peptide synthetase"/>
    <property type="match status" value="1"/>
</dbReference>
<dbReference type="GO" id="GO:0043041">
    <property type="term" value="P:amino acid activation for nonribosomal peptide biosynthetic process"/>
    <property type="evidence" value="ECO:0007669"/>
    <property type="project" value="TreeGrafter"/>
</dbReference>
<accession>A0A9P9XMM1</accession>
<dbReference type="PROSITE" id="PS50075">
    <property type="entry name" value="CARRIER"/>
    <property type="match status" value="2"/>
</dbReference>
<feature type="domain" description="Carrier" evidence="5">
    <location>
        <begin position="2044"/>
        <end position="2117"/>
    </location>
</feature>
<dbReference type="Pfam" id="PF00550">
    <property type="entry name" value="PP-binding"/>
    <property type="match status" value="2"/>
</dbReference>
<dbReference type="InterPro" id="IPR009081">
    <property type="entry name" value="PP-bd_ACP"/>
</dbReference>
<gene>
    <name evidence="6" type="ORF">CABS02_02847</name>
</gene>
<dbReference type="SUPFAM" id="SSF52777">
    <property type="entry name" value="CoA-dependent acyltransferases"/>
    <property type="match status" value="6"/>
</dbReference>
<keyword evidence="1" id="KW-0596">Phosphopantetheine</keyword>
<dbReference type="CDD" id="cd05918">
    <property type="entry name" value="A_NRPS_SidN3_like"/>
    <property type="match status" value="1"/>
</dbReference>
<dbReference type="InterPro" id="IPR020845">
    <property type="entry name" value="AMP-binding_CS"/>
</dbReference>
<dbReference type="PROSITE" id="PS00012">
    <property type="entry name" value="PHOSPHOPANTETHEINE"/>
    <property type="match status" value="1"/>
</dbReference>
<dbReference type="Pfam" id="PF00668">
    <property type="entry name" value="Condensation"/>
    <property type="match status" value="2"/>
</dbReference>
<evidence type="ECO:0000256" key="2">
    <source>
        <dbReference type="ARBA" id="ARBA00022553"/>
    </source>
</evidence>
<dbReference type="GO" id="GO:0044550">
    <property type="term" value="P:secondary metabolite biosynthetic process"/>
    <property type="evidence" value="ECO:0007669"/>
    <property type="project" value="TreeGrafter"/>
</dbReference>
<keyword evidence="2" id="KW-0597">Phosphoprotein</keyword>
<dbReference type="InterPro" id="IPR045851">
    <property type="entry name" value="AMP-bd_C_sf"/>
</dbReference>
<dbReference type="Gene3D" id="3.40.50.12780">
    <property type="entry name" value="N-terminal domain of ligase-like"/>
    <property type="match status" value="2"/>
</dbReference>
<dbReference type="NCBIfam" id="TIGR01733">
    <property type="entry name" value="AA-adenyl-dom"/>
    <property type="match status" value="1"/>
</dbReference>
<comment type="similarity">
    <text evidence="4">Belongs to the NRP synthetase family.</text>
</comment>
<evidence type="ECO:0000256" key="3">
    <source>
        <dbReference type="ARBA" id="ARBA00022598"/>
    </source>
</evidence>
<dbReference type="OrthoDB" id="416786at2759"/>
<dbReference type="InterPro" id="IPR010071">
    <property type="entry name" value="AA_adenyl_dom"/>
</dbReference>
<dbReference type="InterPro" id="IPR023213">
    <property type="entry name" value="CAT-like_dom_sf"/>
</dbReference>
<dbReference type="InterPro" id="IPR036736">
    <property type="entry name" value="ACP-like_sf"/>
</dbReference>
<dbReference type="InterPro" id="IPR001242">
    <property type="entry name" value="Condensation_dom"/>
</dbReference>
<evidence type="ECO:0000313" key="6">
    <source>
        <dbReference type="EMBL" id="KAI3556840.1"/>
    </source>
</evidence>
<dbReference type="SUPFAM" id="SSF56801">
    <property type="entry name" value="Acetyl-CoA synthetase-like"/>
    <property type="match status" value="2"/>
</dbReference>
<feature type="domain" description="Carrier" evidence="5">
    <location>
        <begin position="976"/>
        <end position="1055"/>
    </location>
</feature>
<dbReference type="InterPro" id="IPR000873">
    <property type="entry name" value="AMP-dep_synth/lig_dom"/>
</dbReference>
<dbReference type="InterPro" id="IPR006162">
    <property type="entry name" value="Ppantetheine_attach_site"/>
</dbReference>
<dbReference type="PANTHER" id="PTHR45527:SF1">
    <property type="entry name" value="FATTY ACID SYNTHASE"/>
    <property type="match status" value="1"/>
</dbReference>
<dbReference type="GO" id="GO:0031177">
    <property type="term" value="F:phosphopantetheine binding"/>
    <property type="evidence" value="ECO:0007669"/>
    <property type="project" value="TreeGrafter"/>
</dbReference>
<dbReference type="Gene3D" id="3.30.300.30">
    <property type="match status" value="2"/>
</dbReference>
<evidence type="ECO:0000256" key="4">
    <source>
        <dbReference type="ARBA" id="ARBA00029454"/>
    </source>
</evidence>
<dbReference type="PROSITE" id="PS00455">
    <property type="entry name" value="AMP_BINDING"/>
    <property type="match status" value="2"/>
</dbReference>
<dbReference type="PANTHER" id="PTHR45527">
    <property type="entry name" value="NONRIBOSOMAL PEPTIDE SYNTHETASE"/>
    <property type="match status" value="1"/>
</dbReference>
<dbReference type="SUPFAM" id="SSF47336">
    <property type="entry name" value="ACP-like"/>
    <property type="match status" value="2"/>
</dbReference>
<evidence type="ECO:0000256" key="1">
    <source>
        <dbReference type="ARBA" id="ARBA00022450"/>
    </source>
</evidence>
<name>A0A9P9XMM1_9PEZI</name>
<dbReference type="Gene3D" id="3.30.559.30">
    <property type="entry name" value="Nonribosomal peptide synthetase, condensation domain"/>
    <property type="match status" value="3"/>
</dbReference>
<dbReference type="Proteomes" id="UP001056436">
    <property type="component" value="Unassembled WGS sequence"/>
</dbReference>
<proteinExistence type="inferred from homology"/>
<evidence type="ECO:0000313" key="7">
    <source>
        <dbReference type="Proteomes" id="UP001056436"/>
    </source>
</evidence>
<comment type="caution">
    <text evidence="6">The sequence shown here is derived from an EMBL/GenBank/DDBJ whole genome shotgun (WGS) entry which is preliminary data.</text>
</comment>
<dbReference type="GO" id="GO:0016874">
    <property type="term" value="F:ligase activity"/>
    <property type="evidence" value="ECO:0007669"/>
    <property type="project" value="UniProtKB-KW"/>
</dbReference>
<dbReference type="Gene3D" id="1.10.1200.10">
    <property type="entry name" value="ACP-like"/>
    <property type="match status" value="2"/>
</dbReference>
<dbReference type="EMBL" id="SDAQ01000010">
    <property type="protein sequence ID" value="KAI3556840.1"/>
    <property type="molecule type" value="Genomic_DNA"/>
</dbReference>
<dbReference type="Gene3D" id="3.30.559.10">
    <property type="entry name" value="Chloramphenicol acetyltransferase-like domain"/>
    <property type="match status" value="2"/>
</dbReference>
<dbReference type="InterPro" id="IPR042099">
    <property type="entry name" value="ANL_N_sf"/>
</dbReference>
<organism evidence="6 7">
    <name type="scientific">Colletotrichum abscissum</name>
    <dbReference type="NCBI Taxonomy" id="1671311"/>
    <lineage>
        <taxon>Eukaryota</taxon>
        <taxon>Fungi</taxon>
        <taxon>Dikarya</taxon>
        <taxon>Ascomycota</taxon>
        <taxon>Pezizomycotina</taxon>
        <taxon>Sordariomycetes</taxon>
        <taxon>Hypocreomycetidae</taxon>
        <taxon>Glomerellales</taxon>
        <taxon>Glomerellaceae</taxon>
        <taxon>Colletotrichum</taxon>
        <taxon>Colletotrichum acutatum species complex</taxon>
    </lineage>
</organism>
<evidence type="ECO:0000259" key="5">
    <source>
        <dbReference type="PROSITE" id="PS50075"/>
    </source>
</evidence>
<dbReference type="Pfam" id="PF00501">
    <property type="entry name" value="AMP-binding"/>
    <property type="match status" value="2"/>
</dbReference>
<keyword evidence="3" id="KW-0436">Ligase</keyword>
<keyword evidence="7" id="KW-1185">Reference proteome</keyword>
<dbReference type="GO" id="GO:0005737">
    <property type="term" value="C:cytoplasm"/>
    <property type="evidence" value="ECO:0007669"/>
    <property type="project" value="TreeGrafter"/>
</dbReference>